<dbReference type="AlphaFoldDB" id="A0A3Q4MI91"/>
<feature type="transmembrane region" description="Helical" evidence="10">
    <location>
        <begin position="112"/>
        <end position="135"/>
    </location>
</feature>
<keyword evidence="13" id="KW-1185">Reference proteome</keyword>
<dbReference type="Proteomes" id="UP000261580">
    <property type="component" value="Unassembled WGS sequence"/>
</dbReference>
<sequence length="255" mass="28121">MDLPSVRPATLREIQLHYNYTGKLANRPSIGASPGTVDTKTVVFLIVCSFIVLENLTVLVAIWRNHRFHNRMYFFIANLAMCDLLAGVAYLSSSRKVSKHSSSEHAMSLLRTVIIVVGVFIACWTPLFVLLLVDVASKQRSPILYEAHWFIGLAVLNSAMNPVIYTLASREMRRAFLGLVCGFCYRAKASANGSGNRQSLEPSRSRSKSWSSQNQQGSRQSEPERGQESDRGHGKVSVVAGASRGTAEAASDRED</sequence>
<dbReference type="Pfam" id="PF00001">
    <property type="entry name" value="7tm_1"/>
    <property type="match status" value="1"/>
</dbReference>
<keyword evidence="2" id="KW-1003">Cell membrane</keyword>
<dbReference type="Ensembl" id="ENSNBRT00000011390.1">
    <property type="protein sequence ID" value="ENSNBRP00000011079.1"/>
    <property type="gene ID" value="ENSNBRG00000008603.1"/>
</dbReference>
<dbReference type="GeneTree" id="ENSGT01050000244887"/>
<name>A0A3Q4MI91_NEOBR</name>
<keyword evidence="7" id="KW-0675">Receptor</keyword>
<evidence type="ECO:0000256" key="4">
    <source>
        <dbReference type="ARBA" id="ARBA00022989"/>
    </source>
</evidence>
<dbReference type="PROSITE" id="PS50262">
    <property type="entry name" value="G_PROTEIN_RECEP_F1_2"/>
    <property type="match status" value="1"/>
</dbReference>
<feature type="transmembrane region" description="Helical" evidence="10">
    <location>
        <begin position="72"/>
        <end position="92"/>
    </location>
</feature>
<feature type="region of interest" description="Disordered" evidence="9">
    <location>
        <begin position="190"/>
        <end position="255"/>
    </location>
</feature>
<dbReference type="PRINTS" id="PR00237">
    <property type="entry name" value="GPCRRHODOPSN"/>
</dbReference>
<reference evidence="12" key="1">
    <citation type="submission" date="2025-08" db="UniProtKB">
        <authorList>
            <consortium name="Ensembl"/>
        </authorList>
    </citation>
    <scope>IDENTIFICATION</scope>
</reference>
<evidence type="ECO:0000256" key="6">
    <source>
        <dbReference type="ARBA" id="ARBA00023136"/>
    </source>
</evidence>
<dbReference type="InterPro" id="IPR017452">
    <property type="entry name" value="GPCR_Rhodpsn_7TM"/>
</dbReference>
<evidence type="ECO:0000256" key="8">
    <source>
        <dbReference type="ARBA" id="ARBA00023224"/>
    </source>
</evidence>
<dbReference type="GO" id="GO:0004930">
    <property type="term" value="F:G protein-coupled receptor activity"/>
    <property type="evidence" value="ECO:0007669"/>
    <property type="project" value="UniProtKB-KW"/>
</dbReference>
<evidence type="ECO:0000256" key="1">
    <source>
        <dbReference type="ARBA" id="ARBA00004651"/>
    </source>
</evidence>
<evidence type="ECO:0000256" key="5">
    <source>
        <dbReference type="ARBA" id="ARBA00023040"/>
    </source>
</evidence>
<evidence type="ECO:0000256" key="9">
    <source>
        <dbReference type="SAM" id="MobiDB-lite"/>
    </source>
</evidence>
<feature type="domain" description="G-protein coupled receptors family 1 profile" evidence="11">
    <location>
        <begin position="48"/>
        <end position="165"/>
    </location>
</feature>
<evidence type="ECO:0000313" key="13">
    <source>
        <dbReference type="Proteomes" id="UP000261580"/>
    </source>
</evidence>
<dbReference type="STRING" id="32507.ENSNBRP00000011079"/>
<protein>
    <submittedName>
        <fullName evidence="12">Sphingosine-1-phosphate receptor 3</fullName>
    </submittedName>
</protein>
<dbReference type="Bgee" id="ENSNBRG00000008603">
    <property type="expression patterns" value="Expressed in brain and 2 other cell types or tissues"/>
</dbReference>
<accession>A0A3Q4MI91</accession>
<evidence type="ECO:0000256" key="10">
    <source>
        <dbReference type="SAM" id="Phobius"/>
    </source>
</evidence>
<dbReference type="OMA" id="HNIMTYC"/>
<evidence type="ECO:0000256" key="2">
    <source>
        <dbReference type="ARBA" id="ARBA00022475"/>
    </source>
</evidence>
<evidence type="ECO:0000256" key="7">
    <source>
        <dbReference type="ARBA" id="ARBA00023170"/>
    </source>
</evidence>
<dbReference type="GO" id="GO:0005886">
    <property type="term" value="C:plasma membrane"/>
    <property type="evidence" value="ECO:0007669"/>
    <property type="project" value="UniProtKB-SubCell"/>
</dbReference>
<organism evidence="12 13">
    <name type="scientific">Neolamprologus brichardi</name>
    <name type="common">Fairy cichlid</name>
    <name type="synonym">Lamprologus brichardi</name>
    <dbReference type="NCBI Taxonomy" id="32507"/>
    <lineage>
        <taxon>Eukaryota</taxon>
        <taxon>Metazoa</taxon>
        <taxon>Chordata</taxon>
        <taxon>Craniata</taxon>
        <taxon>Vertebrata</taxon>
        <taxon>Euteleostomi</taxon>
        <taxon>Actinopterygii</taxon>
        <taxon>Neopterygii</taxon>
        <taxon>Teleostei</taxon>
        <taxon>Neoteleostei</taxon>
        <taxon>Acanthomorphata</taxon>
        <taxon>Ovalentaria</taxon>
        <taxon>Cichlomorphae</taxon>
        <taxon>Cichliformes</taxon>
        <taxon>Cichlidae</taxon>
        <taxon>African cichlids</taxon>
        <taxon>Pseudocrenilabrinae</taxon>
        <taxon>Lamprologini</taxon>
        <taxon>Neolamprologus</taxon>
    </lineage>
</organism>
<keyword evidence="5" id="KW-0297">G-protein coupled receptor</keyword>
<feature type="compositionally biased region" description="Basic and acidic residues" evidence="9">
    <location>
        <begin position="221"/>
        <end position="233"/>
    </location>
</feature>
<dbReference type="InterPro" id="IPR000276">
    <property type="entry name" value="GPCR_Rhodpsn"/>
</dbReference>
<keyword evidence="6 10" id="KW-0472">Membrane</keyword>
<dbReference type="Gene3D" id="1.20.1070.10">
    <property type="entry name" value="Rhodopsin 7-helix transmembrane proteins"/>
    <property type="match status" value="2"/>
</dbReference>
<proteinExistence type="predicted"/>
<feature type="transmembrane region" description="Helical" evidence="10">
    <location>
        <begin position="42"/>
        <end position="63"/>
    </location>
</feature>
<dbReference type="SUPFAM" id="SSF81321">
    <property type="entry name" value="Family A G protein-coupled receptor-like"/>
    <property type="match status" value="1"/>
</dbReference>
<keyword evidence="3 10" id="KW-0812">Transmembrane</keyword>
<evidence type="ECO:0000259" key="11">
    <source>
        <dbReference type="PROSITE" id="PS50262"/>
    </source>
</evidence>
<reference evidence="12" key="2">
    <citation type="submission" date="2025-09" db="UniProtKB">
        <authorList>
            <consortium name="Ensembl"/>
        </authorList>
    </citation>
    <scope>IDENTIFICATION</scope>
</reference>
<evidence type="ECO:0000313" key="12">
    <source>
        <dbReference type="Ensembl" id="ENSNBRP00000011079.1"/>
    </source>
</evidence>
<dbReference type="PANTHER" id="PTHR22750">
    <property type="entry name" value="G-PROTEIN COUPLED RECEPTOR"/>
    <property type="match status" value="1"/>
</dbReference>
<keyword evidence="4 10" id="KW-1133">Transmembrane helix</keyword>
<comment type="subcellular location">
    <subcellularLocation>
        <location evidence="1">Cell membrane</location>
        <topology evidence="1">Multi-pass membrane protein</topology>
    </subcellularLocation>
</comment>
<feature type="compositionally biased region" description="Low complexity" evidence="9">
    <location>
        <begin position="198"/>
        <end position="216"/>
    </location>
</feature>
<feature type="transmembrane region" description="Helical" evidence="10">
    <location>
        <begin position="147"/>
        <end position="168"/>
    </location>
</feature>
<evidence type="ECO:0000256" key="3">
    <source>
        <dbReference type="ARBA" id="ARBA00022692"/>
    </source>
</evidence>
<keyword evidence="8" id="KW-0807">Transducer</keyword>